<evidence type="ECO:0000256" key="3">
    <source>
        <dbReference type="ARBA" id="ARBA00013109"/>
    </source>
</evidence>
<accession>A0A8A4ZG53</accession>
<dbReference type="RefSeq" id="WP_227423741.1">
    <property type="nucleotide sequence ID" value="NZ_CP071868.1"/>
</dbReference>
<dbReference type="EC" id="4.2.1.75" evidence="3 9"/>
<dbReference type="SUPFAM" id="SSF69618">
    <property type="entry name" value="HemD-like"/>
    <property type="match status" value="1"/>
</dbReference>
<dbReference type="Proteomes" id="UP000663937">
    <property type="component" value="Chromosome"/>
</dbReference>
<sequence>MTGPATPRPLEGLGVFVPRTPARGAALLAALRAAGADPVAAPLITIGAPADPEPMDAAIALLAGGGYGWVAVTSTFAVDGLQDAAYRRGLTLGRLVEDGRAARPGSTLVAAVGDATAAALARAGVSADFIPATEQSARGMLADWPSAAPAAPTDGAVLLPQSDLAEPDLAAGLAARGWRPQAVVAYTNSAAPALPAALVADLASGRLPAIVLTSGSAARRLAEQVAVPASTLVCCIGPRTAQVAAGLGLAVSAVASHPNPDAVVAALSAAVGRRGPDPGAGPEPTPTAPPTTPR</sequence>
<gene>
    <name evidence="12" type="ORF">J4E96_19735</name>
</gene>
<proteinExistence type="inferred from homology"/>
<dbReference type="InterPro" id="IPR039793">
    <property type="entry name" value="UROS/Hem4"/>
</dbReference>
<evidence type="ECO:0000256" key="1">
    <source>
        <dbReference type="ARBA" id="ARBA00004772"/>
    </source>
</evidence>
<dbReference type="PANTHER" id="PTHR38042">
    <property type="entry name" value="UROPORPHYRINOGEN-III SYNTHASE, CHLOROPLASTIC"/>
    <property type="match status" value="1"/>
</dbReference>
<dbReference type="InterPro" id="IPR036108">
    <property type="entry name" value="4pyrrol_syn_uPrphyn_synt_sf"/>
</dbReference>
<evidence type="ECO:0000313" key="12">
    <source>
        <dbReference type="EMBL" id="QTE29457.1"/>
    </source>
</evidence>
<protein>
    <recommendedName>
        <fullName evidence="7 9">Uroporphyrinogen-III synthase</fullName>
        <ecNumber evidence="3 9">4.2.1.75</ecNumber>
    </recommendedName>
</protein>
<feature type="region of interest" description="Disordered" evidence="10">
    <location>
        <begin position="272"/>
        <end position="294"/>
    </location>
</feature>
<dbReference type="GO" id="GO:0006780">
    <property type="term" value="P:uroporphyrinogen III biosynthetic process"/>
    <property type="evidence" value="ECO:0007669"/>
    <property type="project" value="UniProtKB-UniRule"/>
</dbReference>
<dbReference type="KEGG" id="psic:J4E96_19735"/>
<dbReference type="UniPathway" id="UPA00251">
    <property type="reaction ID" value="UER00320"/>
</dbReference>
<keyword evidence="13" id="KW-1185">Reference proteome</keyword>
<dbReference type="CDD" id="cd06578">
    <property type="entry name" value="HemD"/>
    <property type="match status" value="1"/>
</dbReference>
<evidence type="ECO:0000256" key="6">
    <source>
        <dbReference type="ARBA" id="ARBA00037589"/>
    </source>
</evidence>
<dbReference type="PANTHER" id="PTHR38042:SF1">
    <property type="entry name" value="UROPORPHYRINOGEN-III SYNTHASE, CHLOROPLASTIC"/>
    <property type="match status" value="1"/>
</dbReference>
<dbReference type="AlphaFoldDB" id="A0A8A4ZG53"/>
<evidence type="ECO:0000256" key="7">
    <source>
        <dbReference type="ARBA" id="ARBA00040167"/>
    </source>
</evidence>
<dbReference type="GO" id="GO:0004852">
    <property type="term" value="F:uroporphyrinogen-III synthase activity"/>
    <property type="evidence" value="ECO:0007669"/>
    <property type="project" value="UniProtKB-UniRule"/>
</dbReference>
<comment type="function">
    <text evidence="6 9">Catalyzes cyclization of the linear tetrapyrrole, hydroxymethylbilane, to the macrocyclic uroporphyrinogen III.</text>
</comment>
<keyword evidence="5 9" id="KW-0627">Porphyrin biosynthesis</keyword>
<comment type="catalytic activity">
    <reaction evidence="8 9">
        <text>hydroxymethylbilane = uroporphyrinogen III + H2O</text>
        <dbReference type="Rhea" id="RHEA:18965"/>
        <dbReference type="ChEBI" id="CHEBI:15377"/>
        <dbReference type="ChEBI" id="CHEBI:57308"/>
        <dbReference type="ChEBI" id="CHEBI:57845"/>
        <dbReference type="EC" id="4.2.1.75"/>
    </reaction>
</comment>
<organism evidence="12 13">
    <name type="scientific">Pengzhenrongella sicca</name>
    <dbReference type="NCBI Taxonomy" id="2819238"/>
    <lineage>
        <taxon>Bacteria</taxon>
        <taxon>Bacillati</taxon>
        <taxon>Actinomycetota</taxon>
        <taxon>Actinomycetes</taxon>
        <taxon>Micrococcales</taxon>
        <taxon>Pengzhenrongella</taxon>
    </lineage>
</organism>
<reference evidence="12" key="1">
    <citation type="submission" date="2021-03" db="EMBL/GenBank/DDBJ databases">
        <title>Pengzhenrongella sicca gen. nov., sp. nov., a new member of suborder Micrococcineae isolated from High-Arctic tundra soil.</title>
        <authorList>
            <person name="Peng F."/>
        </authorList>
    </citation>
    <scope>NUCLEOTIDE SEQUENCE</scope>
    <source>
        <strain evidence="12">LRZ-2</strain>
    </source>
</reference>
<evidence type="ECO:0000256" key="9">
    <source>
        <dbReference type="RuleBase" id="RU366031"/>
    </source>
</evidence>
<evidence type="ECO:0000256" key="5">
    <source>
        <dbReference type="ARBA" id="ARBA00023244"/>
    </source>
</evidence>
<evidence type="ECO:0000256" key="2">
    <source>
        <dbReference type="ARBA" id="ARBA00008133"/>
    </source>
</evidence>
<feature type="domain" description="Tetrapyrrole biosynthesis uroporphyrinogen III synthase" evidence="11">
    <location>
        <begin position="27"/>
        <end position="264"/>
    </location>
</feature>
<dbReference type="Gene3D" id="3.40.50.10090">
    <property type="match status" value="2"/>
</dbReference>
<keyword evidence="4 9" id="KW-0456">Lyase</keyword>
<evidence type="ECO:0000256" key="8">
    <source>
        <dbReference type="ARBA" id="ARBA00048617"/>
    </source>
</evidence>
<comment type="pathway">
    <text evidence="1 9">Porphyrin-containing compound metabolism; protoporphyrin-IX biosynthesis; coproporphyrinogen-III from 5-aminolevulinate: step 3/4.</text>
</comment>
<dbReference type="EMBL" id="CP071868">
    <property type="protein sequence ID" value="QTE29457.1"/>
    <property type="molecule type" value="Genomic_DNA"/>
</dbReference>
<evidence type="ECO:0000259" key="11">
    <source>
        <dbReference type="Pfam" id="PF02602"/>
    </source>
</evidence>
<name>A0A8A4ZG53_9MICO</name>
<dbReference type="Pfam" id="PF02602">
    <property type="entry name" value="HEM4"/>
    <property type="match status" value="1"/>
</dbReference>
<dbReference type="GO" id="GO:0006782">
    <property type="term" value="P:protoporphyrinogen IX biosynthetic process"/>
    <property type="evidence" value="ECO:0007669"/>
    <property type="project" value="UniProtKB-UniRule"/>
</dbReference>
<evidence type="ECO:0000256" key="4">
    <source>
        <dbReference type="ARBA" id="ARBA00023239"/>
    </source>
</evidence>
<feature type="compositionally biased region" description="Pro residues" evidence="10">
    <location>
        <begin position="279"/>
        <end position="294"/>
    </location>
</feature>
<dbReference type="InterPro" id="IPR003754">
    <property type="entry name" value="4pyrrol_synth_uPrphyn_synth"/>
</dbReference>
<evidence type="ECO:0000313" key="13">
    <source>
        <dbReference type="Proteomes" id="UP000663937"/>
    </source>
</evidence>
<evidence type="ECO:0000256" key="10">
    <source>
        <dbReference type="SAM" id="MobiDB-lite"/>
    </source>
</evidence>
<comment type="similarity">
    <text evidence="2 9">Belongs to the uroporphyrinogen-III synthase family.</text>
</comment>